<keyword evidence="3" id="KW-0472">Membrane</keyword>
<comment type="subcellular location">
    <subcellularLocation>
        <location evidence="2">Cytoplasm</location>
    </subcellularLocation>
</comment>
<dbReference type="PANTHER" id="PTHR12962:SF1">
    <property type="entry name" value="COLD SHOCK DOMAIN-CONTAINING PROTEIN CG9705"/>
    <property type="match status" value="1"/>
</dbReference>
<dbReference type="RefSeq" id="WP_109011472.1">
    <property type="nucleotide sequence ID" value="NZ_BDUD01000001.1"/>
</dbReference>
<dbReference type="InterPro" id="IPR012340">
    <property type="entry name" value="NA-bd_OB-fold"/>
</dbReference>
<dbReference type="InterPro" id="IPR052069">
    <property type="entry name" value="Ca-reg_mRNA-binding_domain"/>
</dbReference>
<dbReference type="GO" id="GO:0003677">
    <property type="term" value="F:DNA binding"/>
    <property type="evidence" value="ECO:0007669"/>
    <property type="project" value="UniProtKB-KW"/>
</dbReference>
<dbReference type="PROSITE" id="PS51857">
    <property type="entry name" value="CSD_2"/>
    <property type="match status" value="1"/>
</dbReference>
<dbReference type="PANTHER" id="PTHR12962">
    <property type="entry name" value="CALCIUM-REGULATED HEAT STABLE PROTEIN CRHSP-24-RELATED"/>
    <property type="match status" value="1"/>
</dbReference>
<evidence type="ECO:0000313" key="6">
    <source>
        <dbReference type="Proteomes" id="UP000245124"/>
    </source>
</evidence>
<evidence type="ECO:0000313" key="5">
    <source>
        <dbReference type="EMBL" id="GBG21604.1"/>
    </source>
</evidence>
<evidence type="ECO:0000256" key="3">
    <source>
        <dbReference type="SAM" id="Phobius"/>
    </source>
</evidence>
<keyword evidence="6" id="KW-1185">Reference proteome</keyword>
<dbReference type="Pfam" id="PF00313">
    <property type="entry name" value="CSD"/>
    <property type="match status" value="1"/>
</dbReference>
<dbReference type="InterPro" id="IPR019844">
    <property type="entry name" value="CSD_CS"/>
</dbReference>
<reference evidence="5 6" key="1">
    <citation type="submission" date="2017-06" db="EMBL/GenBank/DDBJ databases">
        <title>Genome sequencing of cyanobaciteial culture collection at National Institute for Environmental Studies (NIES).</title>
        <authorList>
            <person name="Hirose Y."/>
            <person name="Shimura Y."/>
            <person name="Fujisawa T."/>
            <person name="Nakamura Y."/>
            <person name="Kawachi M."/>
        </authorList>
    </citation>
    <scope>NUCLEOTIDE SEQUENCE [LARGE SCALE GENOMIC DNA]</scope>
    <source>
        <strain evidence="5 6">NIES-4072</strain>
    </source>
</reference>
<evidence type="ECO:0000259" key="4">
    <source>
        <dbReference type="PROSITE" id="PS51857"/>
    </source>
</evidence>
<keyword evidence="3" id="KW-0812">Transmembrane</keyword>
<feature type="transmembrane region" description="Helical" evidence="3">
    <location>
        <begin position="125"/>
        <end position="142"/>
    </location>
</feature>
<dbReference type="CDD" id="cd04458">
    <property type="entry name" value="CSP_CDS"/>
    <property type="match status" value="1"/>
</dbReference>
<dbReference type="GO" id="GO:0005737">
    <property type="term" value="C:cytoplasm"/>
    <property type="evidence" value="ECO:0007669"/>
    <property type="project" value="UniProtKB-SubCell"/>
</dbReference>
<accession>A0A2R5G146</accession>
<organism evidence="5 6">
    <name type="scientific">Nostoc commune NIES-4072</name>
    <dbReference type="NCBI Taxonomy" id="2005467"/>
    <lineage>
        <taxon>Bacteria</taxon>
        <taxon>Bacillati</taxon>
        <taxon>Cyanobacteriota</taxon>
        <taxon>Cyanophyceae</taxon>
        <taxon>Nostocales</taxon>
        <taxon>Nostocaceae</taxon>
        <taxon>Nostoc</taxon>
    </lineage>
</organism>
<dbReference type="Gene3D" id="2.40.50.140">
    <property type="entry name" value="Nucleic acid-binding proteins"/>
    <property type="match status" value="1"/>
</dbReference>
<dbReference type="SMART" id="SM00357">
    <property type="entry name" value="CSP"/>
    <property type="match status" value="1"/>
</dbReference>
<proteinExistence type="predicted"/>
<dbReference type="EMBL" id="BDUD01000001">
    <property type="protein sequence ID" value="GBG21604.1"/>
    <property type="molecule type" value="Genomic_DNA"/>
</dbReference>
<dbReference type="GO" id="GO:0003730">
    <property type="term" value="F:mRNA 3'-UTR binding"/>
    <property type="evidence" value="ECO:0007669"/>
    <property type="project" value="TreeGrafter"/>
</dbReference>
<dbReference type="InterPro" id="IPR011129">
    <property type="entry name" value="CSD"/>
</dbReference>
<dbReference type="InterPro" id="IPR010718">
    <property type="entry name" value="DUF1294"/>
</dbReference>
<evidence type="ECO:0000256" key="2">
    <source>
        <dbReference type="RuleBase" id="RU000408"/>
    </source>
</evidence>
<protein>
    <submittedName>
        <fullName evidence="5">Cold-shock DNA-binding domain protein</fullName>
    </submittedName>
</protein>
<dbReference type="Proteomes" id="UP000245124">
    <property type="component" value="Unassembled WGS sequence"/>
</dbReference>
<dbReference type="SUPFAM" id="SSF50249">
    <property type="entry name" value="Nucleic acid-binding proteins"/>
    <property type="match status" value="1"/>
</dbReference>
<keyword evidence="5" id="KW-0238">DNA-binding</keyword>
<dbReference type="OrthoDB" id="9800919at2"/>
<feature type="transmembrane region" description="Helical" evidence="3">
    <location>
        <begin position="99"/>
        <end position="119"/>
    </location>
</feature>
<dbReference type="Pfam" id="PF06961">
    <property type="entry name" value="DUF1294"/>
    <property type="match status" value="1"/>
</dbReference>
<comment type="caution">
    <text evidence="5">The sequence shown here is derived from an EMBL/GenBank/DDBJ whole genome shotgun (WGS) entry which is preliminary data.</text>
</comment>
<gene>
    <name evidence="5" type="ORF">NIES4072_52910</name>
</gene>
<dbReference type="AlphaFoldDB" id="A0A2R5G146"/>
<keyword evidence="1" id="KW-0597">Phosphoprotein</keyword>
<keyword evidence="3" id="KW-1133">Transmembrane helix</keyword>
<sequence>MKPVLRKGQLTTWKDDKGFGFIRSSDGNQDVFLHITALKETNHRPQVGDVICYQLTVDKNGRVHACNAFIEGVVSKPILKTSPSSIEKVTFKPIAKYSLIFEVLLLSLLPGLGAINFALTTFNPIPLILYPVMSFITFVQYADDKYRAKQGRWRISEKRLHLCEFMGGWLGAFIAQRRLRHKSSKVSYQVVFWVIVAIHIVFWLDWLFFGKQLVSLFLSSVFRG</sequence>
<evidence type="ECO:0000256" key="1">
    <source>
        <dbReference type="ARBA" id="ARBA00022553"/>
    </source>
</evidence>
<feature type="domain" description="CSD" evidence="4">
    <location>
        <begin position="5"/>
        <end position="70"/>
    </location>
</feature>
<name>A0A2R5G146_NOSCO</name>
<dbReference type="InterPro" id="IPR002059">
    <property type="entry name" value="CSP_DNA-bd"/>
</dbReference>
<dbReference type="GO" id="GO:0043488">
    <property type="term" value="P:regulation of mRNA stability"/>
    <property type="evidence" value="ECO:0007669"/>
    <property type="project" value="TreeGrafter"/>
</dbReference>
<dbReference type="PROSITE" id="PS00352">
    <property type="entry name" value="CSD_1"/>
    <property type="match status" value="1"/>
</dbReference>
<feature type="transmembrane region" description="Helical" evidence="3">
    <location>
        <begin position="186"/>
        <end position="209"/>
    </location>
</feature>